<evidence type="ECO:0000259" key="1">
    <source>
        <dbReference type="Pfam" id="PF01266"/>
    </source>
</evidence>
<evidence type="ECO:0000313" key="3">
    <source>
        <dbReference type="Proteomes" id="UP000199643"/>
    </source>
</evidence>
<protein>
    <submittedName>
        <fullName evidence="2">FAD dependent oxidoreductase</fullName>
    </submittedName>
</protein>
<dbReference type="EMBL" id="FNCH01000012">
    <property type="protein sequence ID" value="SDG85439.1"/>
    <property type="molecule type" value="Genomic_DNA"/>
</dbReference>
<dbReference type="Pfam" id="PF01266">
    <property type="entry name" value="DAO"/>
    <property type="match status" value="1"/>
</dbReference>
<keyword evidence="3" id="KW-1185">Reference proteome</keyword>
<dbReference type="Gene3D" id="3.50.50.60">
    <property type="entry name" value="FAD/NAD(P)-binding domain"/>
    <property type="match status" value="1"/>
</dbReference>
<gene>
    <name evidence="2" type="ORF">SAMN05421827_1122</name>
</gene>
<dbReference type="Proteomes" id="UP000199643">
    <property type="component" value="Unassembled WGS sequence"/>
</dbReference>
<dbReference type="InterPro" id="IPR036188">
    <property type="entry name" value="FAD/NAD-bd_sf"/>
</dbReference>
<reference evidence="3" key="1">
    <citation type="submission" date="2016-10" db="EMBL/GenBank/DDBJ databases">
        <authorList>
            <person name="Varghese N."/>
            <person name="Submissions S."/>
        </authorList>
    </citation>
    <scope>NUCLEOTIDE SEQUENCE [LARGE SCALE GENOMIC DNA]</scope>
    <source>
        <strain evidence="3">DSM 17933</strain>
    </source>
</reference>
<accession>A0A1G7XMI3</accession>
<dbReference type="SUPFAM" id="SSF51905">
    <property type="entry name" value="FAD/NAD(P)-binding domain"/>
    <property type="match status" value="1"/>
</dbReference>
<dbReference type="InterPro" id="IPR006076">
    <property type="entry name" value="FAD-dep_OxRdtase"/>
</dbReference>
<organism evidence="2 3">
    <name type="scientific">Pedobacter terrae</name>
    <dbReference type="NCBI Taxonomy" id="405671"/>
    <lineage>
        <taxon>Bacteria</taxon>
        <taxon>Pseudomonadati</taxon>
        <taxon>Bacteroidota</taxon>
        <taxon>Sphingobacteriia</taxon>
        <taxon>Sphingobacteriales</taxon>
        <taxon>Sphingobacteriaceae</taxon>
        <taxon>Pedobacter</taxon>
    </lineage>
</organism>
<dbReference type="RefSeq" id="WP_090501364.1">
    <property type="nucleotide sequence ID" value="NZ_FNCH01000012.1"/>
</dbReference>
<feature type="domain" description="FAD dependent oxidoreductase" evidence="1">
    <location>
        <begin position="18"/>
        <end position="57"/>
    </location>
</feature>
<dbReference type="AlphaFoldDB" id="A0A1G7XMI3"/>
<evidence type="ECO:0000313" key="2">
    <source>
        <dbReference type="EMBL" id="SDG85439.1"/>
    </source>
</evidence>
<dbReference type="STRING" id="405671.SAMN05421827_1122"/>
<proteinExistence type="predicted"/>
<dbReference type="OrthoDB" id="1491488at2"/>
<sequence length="69" mass="7669">MPTRLSYCEKESFFCNYDTIVIGSGIVGLNAAIHLKKTVPSLKIVILEKGFLPTGASTKMQVLPVWEHF</sequence>
<name>A0A1G7XMI3_9SPHI</name>